<evidence type="ECO:0000256" key="3">
    <source>
        <dbReference type="ARBA" id="ARBA00023175"/>
    </source>
</evidence>
<evidence type="ECO:0000256" key="5">
    <source>
        <dbReference type="PROSITE-ProRule" id="PRU00283"/>
    </source>
</evidence>
<name>A0A813ETW1_POLGL</name>
<dbReference type="GO" id="GO:0007018">
    <property type="term" value="P:microtubule-based movement"/>
    <property type="evidence" value="ECO:0007669"/>
    <property type="project" value="InterPro"/>
</dbReference>
<evidence type="ECO:0000256" key="4">
    <source>
        <dbReference type="ARBA" id="ARBA00023212"/>
    </source>
</evidence>
<dbReference type="OrthoDB" id="410307at2759"/>
<dbReference type="GO" id="GO:0072686">
    <property type="term" value="C:mitotic spindle"/>
    <property type="evidence" value="ECO:0007669"/>
    <property type="project" value="TreeGrafter"/>
</dbReference>
<dbReference type="SMART" id="SM00129">
    <property type="entry name" value="KISc"/>
    <property type="match status" value="1"/>
</dbReference>
<evidence type="ECO:0000256" key="2">
    <source>
        <dbReference type="ARBA" id="ARBA00022490"/>
    </source>
</evidence>
<dbReference type="InterPro" id="IPR047149">
    <property type="entry name" value="KIF11-like"/>
</dbReference>
<feature type="non-terminal residue" evidence="7">
    <location>
        <position position="1"/>
    </location>
</feature>
<comment type="subcellular location">
    <subcellularLocation>
        <location evidence="1">Cytoplasm</location>
        <location evidence="1">Cytoskeleton</location>
    </subcellularLocation>
</comment>
<dbReference type="InterPro" id="IPR027417">
    <property type="entry name" value="P-loop_NTPase"/>
</dbReference>
<feature type="domain" description="Kinesin motor" evidence="6">
    <location>
        <begin position="74"/>
        <end position="243"/>
    </location>
</feature>
<evidence type="ECO:0000259" key="6">
    <source>
        <dbReference type="PROSITE" id="PS50067"/>
    </source>
</evidence>
<reference evidence="7" key="1">
    <citation type="submission" date="2021-02" db="EMBL/GenBank/DDBJ databases">
        <authorList>
            <person name="Dougan E. K."/>
            <person name="Rhodes N."/>
            <person name="Thang M."/>
            <person name="Chan C."/>
        </authorList>
    </citation>
    <scope>NUCLEOTIDE SEQUENCE</scope>
</reference>
<dbReference type="Pfam" id="PF00225">
    <property type="entry name" value="Kinesin"/>
    <property type="match status" value="1"/>
</dbReference>
<dbReference type="GO" id="GO:0051231">
    <property type="term" value="P:spindle elongation"/>
    <property type="evidence" value="ECO:0007669"/>
    <property type="project" value="TreeGrafter"/>
</dbReference>
<gene>
    <name evidence="7" type="ORF">PGLA1383_LOCUS21409</name>
</gene>
<comment type="similarity">
    <text evidence="5">Belongs to the TRAFAC class myosin-kinesin ATPase superfamily. Kinesin family.</text>
</comment>
<feature type="non-terminal residue" evidence="7">
    <location>
        <position position="243"/>
    </location>
</feature>
<dbReference type="InterPro" id="IPR036961">
    <property type="entry name" value="Kinesin_motor_dom_sf"/>
</dbReference>
<accession>A0A813ETW1</accession>
<dbReference type="AlphaFoldDB" id="A0A813ETW1"/>
<dbReference type="GO" id="GO:0008574">
    <property type="term" value="F:plus-end-directed microtubule motor activity"/>
    <property type="evidence" value="ECO:0007669"/>
    <property type="project" value="TreeGrafter"/>
</dbReference>
<comment type="caution">
    <text evidence="7">The sequence shown here is derived from an EMBL/GenBank/DDBJ whole genome shotgun (WGS) entry which is preliminary data.</text>
</comment>
<keyword evidence="3" id="KW-0505">Motor protein</keyword>
<dbReference type="GO" id="GO:0090307">
    <property type="term" value="P:mitotic spindle assembly"/>
    <property type="evidence" value="ECO:0007669"/>
    <property type="project" value="TreeGrafter"/>
</dbReference>
<protein>
    <recommendedName>
        <fullName evidence="6">Kinesin motor domain-containing protein</fullName>
    </recommendedName>
</protein>
<keyword evidence="8" id="KW-1185">Reference proteome</keyword>
<organism evidence="7 8">
    <name type="scientific">Polarella glacialis</name>
    <name type="common">Dinoflagellate</name>
    <dbReference type="NCBI Taxonomy" id="89957"/>
    <lineage>
        <taxon>Eukaryota</taxon>
        <taxon>Sar</taxon>
        <taxon>Alveolata</taxon>
        <taxon>Dinophyceae</taxon>
        <taxon>Suessiales</taxon>
        <taxon>Suessiaceae</taxon>
        <taxon>Polarella</taxon>
    </lineage>
</organism>
<comment type="caution">
    <text evidence="5">Lacks conserved residue(s) required for the propagation of feature annotation.</text>
</comment>
<dbReference type="GO" id="GO:0008017">
    <property type="term" value="F:microtubule binding"/>
    <property type="evidence" value="ECO:0007669"/>
    <property type="project" value="InterPro"/>
</dbReference>
<dbReference type="Proteomes" id="UP000654075">
    <property type="component" value="Unassembled WGS sequence"/>
</dbReference>
<keyword evidence="2" id="KW-0963">Cytoplasm</keyword>
<evidence type="ECO:0000313" key="8">
    <source>
        <dbReference type="Proteomes" id="UP000654075"/>
    </source>
</evidence>
<sequence>VKKELRAATRGQSSWLAGQKFIWEGQVLHDEQRRDEVGLQGDQASLQVVRTPLERFGAVLCVDAFGDVEAAEGGVKRSLFADVKQATVTLHQGLTDGTERIREIELDAIFDDQHSSEELFRDTTQGLVEAALQGFHCSVFCYGQSGSGQMEAVFGNQSAENSGHWKDSQDGILQRAFQHLADLIDSSRQKVFQVRVSFVAVIQDQVFDLLASAEEVPKRKVRQNKDLEGALRDGCAAHGQWLL</sequence>
<proteinExistence type="inferred from homology"/>
<evidence type="ECO:0000256" key="1">
    <source>
        <dbReference type="ARBA" id="ARBA00004245"/>
    </source>
</evidence>
<dbReference type="PROSITE" id="PS50067">
    <property type="entry name" value="KINESIN_MOTOR_2"/>
    <property type="match status" value="1"/>
</dbReference>
<dbReference type="GO" id="GO:0005524">
    <property type="term" value="F:ATP binding"/>
    <property type="evidence" value="ECO:0007669"/>
    <property type="project" value="InterPro"/>
</dbReference>
<dbReference type="Gene3D" id="3.40.850.10">
    <property type="entry name" value="Kinesin motor domain"/>
    <property type="match status" value="1"/>
</dbReference>
<dbReference type="GO" id="GO:0005876">
    <property type="term" value="C:spindle microtubule"/>
    <property type="evidence" value="ECO:0007669"/>
    <property type="project" value="TreeGrafter"/>
</dbReference>
<keyword evidence="4" id="KW-0206">Cytoskeleton</keyword>
<dbReference type="PANTHER" id="PTHR47970:SF12">
    <property type="entry name" value="KINESIN FAMILY MEMBER 11"/>
    <property type="match status" value="1"/>
</dbReference>
<dbReference type="SUPFAM" id="SSF52540">
    <property type="entry name" value="P-loop containing nucleoside triphosphate hydrolases"/>
    <property type="match status" value="1"/>
</dbReference>
<dbReference type="EMBL" id="CAJNNV010015100">
    <property type="protein sequence ID" value="CAE8603190.1"/>
    <property type="molecule type" value="Genomic_DNA"/>
</dbReference>
<dbReference type="InterPro" id="IPR001752">
    <property type="entry name" value="Kinesin_motor_dom"/>
</dbReference>
<evidence type="ECO:0000313" key="7">
    <source>
        <dbReference type="EMBL" id="CAE8603190.1"/>
    </source>
</evidence>
<dbReference type="PANTHER" id="PTHR47970">
    <property type="entry name" value="KINESIN-LIKE PROTEIN KIF11"/>
    <property type="match status" value="1"/>
</dbReference>